<organism evidence="13 14">
    <name type="scientific">Potamilus streckersoni</name>
    <dbReference type="NCBI Taxonomy" id="2493646"/>
    <lineage>
        <taxon>Eukaryota</taxon>
        <taxon>Metazoa</taxon>
        <taxon>Spiralia</taxon>
        <taxon>Lophotrochozoa</taxon>
        <taxon>Mollusca</taxon>
        <taxon>Bivalvia</taxon>
        <taxon>Autobranchia</taxon>
        <taxon>Heteroconchia</taxon>
        <taxon>Palaeoheterodonta</taxon>
        <taxon>Unionida</taxon>
        <taxon>Unionoidea</taxon>
        <taxon>Unionidae</taxon>
        <taxon>Ambleminae</taxon>
        <taxon>Lampsilini</taxon>
        <taxon>Potamilus</taxon>
    </lineage>
</organism>
<keyword evidence="2" id="KW-0698">rRNA processing</keyword>
<evidence type="ECO:0000256" key="5">
    <source>
        <dbReference type="ARBA" id="ARBA00022691"/>
    </source>
</evidence>
<evidence type="ECO:0000256" key="4">
    <source>
        <dbReference type="ARBA" id="ARBA00022679"/>
    </source>
</evidence>
<feature type="active site" description="Nucleophile" evidence="11">
    <location>
        <position position="498"/>
    </location>
</feature>
<dbReference type="SUPFAM" id="SSF53335">
    <property type="entry name" value="S-adenosyl-L-methionine-dependent methyltransferases"/>
    <property type="match status" value="1"/>
</dbReference>
<comment type="catalytic activity">
    <reaction evidence="10">
        <text>a cytidine in rRNA + S-adenosyl-L-methionine = a 5-methylcytidine in rRNA + S-adenosyl-L-homocysteine + H(+)</text>
        <dbReference type="Rhea" id="RHEA:61484"/>
        <dbReference type="Rhea" id="RHEA-COMP:15836"/>
        <dbReference type="Rhea" id="RHEA-COMP:15837"/>
        <dbReference type="ChEBI" id="CHEBI:15378"/>
        <dbReference type="ChEBI" id="CHEBI:57856"/>
        <dbReference type="ChEBI" id="CHEBI:59789"/>
        <dbReference type="ChEBI" id="CHEBI:74483"/>
        <dbReference type="ChEBI" id="CHEBI:82748"/>
    </reaction>
</comment>
<sequence length="572" mass="64605">MGEGEGGEGEGTAVASDFRCLGARKPRAPEIVQPGLLASTKLRNQFDPRRTNDDQFMSFRNIFRFSLVCTYTTHADNKMLHCIRTQSERCWSCVGLISTNIITGQRRFYKEKWVMNRKKKTHTELALNHFDTFYSPVYNKLWPSIRLALLSPQKYGAIVNNFSADADDIESKLCQTGANNAVLMAVERLNQVEKLTTKSSDDGKVGQNLGNIDISDGTHKIQDWHDNDIFLDESVGKKVKTTGDSLLLNKNIGQKEESERFETNDVSIVQDGQNLMKFMPTTKVYSEKELLYKEESRQSVYTPKDIPIVIVKERMPYVPKNLRMMVYPKGNISEFASPRPDRGGLLAYYLMDASSVLPVIALDLHPNDKILDLCAAPGGKSLSVLQTLLTENLTCSDSSQSRMFRLQKVFHSYLTESTKQNVVQQVCDGIAFREPVYDKVLVDVPCNTDRHVLTYEDNNLFKPGRIQDRIHLPELQKKLLIAGIKSCKPGGSIVYSTCTLSPSQNDGVIQSAFEEIWKTSKIDIVVQNLKELAEGFQDIFKFHKGCQFGQLVLPSISANFGPMYFCKINRQK</sequence>
<evidence type="ECO:0000256" key="9">
    <source>
        <dbReference type="ARBA" id="ARBA00042050"/>
    </source>
</evidence>
<dbReference type="PRINTS" id="PR02008">
    <property type="entry name" value="RCMTFAMILY"/>
</dbReference>
<feature type="binding site" evidence="11">
    <location>
        <position position="397"/>
    </location>
    <ligand>
        <name>S-adenosyl-L-methionine</name>
        <dbReference type="ChEBI" id="CHEBI:59789"/>
    </ligand>
</feature>
<keyword evidence="14" id="KW-1185">Reference proteome</keyword>
<reference evidence="13" key="3">
    <citation type="submission" date="2023-05" db="EMBL/GenBank/DDBJ databases">
        <authorList>
            <person name="Smith C.H."/>
        </authorList>
    </citation>
    <scope>NUCLEOTIDE SEQUENCE</scope>
    <source>
        <strain evidence="13">CHS0354</strain>
        <tissue evidence="13">Mantle</tissue>
    </source>
</reference>
<dbReference type="AlphaFoldDB" id="A0AAE0TAG8"/>
<dbReference type="InterPro" id="IPR049560">
    <property type="entry name" value="MeTrfase_RsmB-F_NOP2_cat"/>
</dbReference>
<dbReference type="InterPro" id="IPR029063">
    <property type="entry name" value="SAM-dependent_MTases_sf"/>
</dbReference>
<dbReference type="Gene3D" id="3.40.50.150">
    <property type="entry name" value="Vaccinia Virus protein VP39"/>
    <property type="match status" value="1"/>
</dbReference>
<keyword evidence="5 11" id="KW-0949">S-adenosyl-L-methionine</keyword>
<gene>
    <name evidence="13" type="ORF">CHS0354_036540</name>
</gene>
<name>A0AAE0TAG8_9BIVA</name>
<dbReference type="InterPro" id="IPR001678">
    <property type="entry name" value="MeTrfase_RsmB-F_NOP2_dom"/>
</dbReference>
<dbReference type="GO" id="GO:0005762">
    <property type="term" value="C:mitochondrial large ribosomal subunit"/>
    <property type="evidence" value="ECO:0007669"/>
    <property type="project" value="TreeGrafter"/>
</dbReference>
<evidence type="ECO:0000256" key="3">
    <source>
        <dbReference type="ARBA" id="ARBA00022603"/>
    </source>
</evidence>
<keyword evidence="3 11" id="KW-0489">Methyltransferase</keyword>
<evidence type="ECO:0000256" key="6">
    <source>
        <dbReference type="ARBA" id="ARBA00022884"/>
    </source>
</evidence>
<feature type="domain" description="SAM-dependent MTase RsmB/NOP-type" evidence="12">
    <location>
        <begin position="267"/>
        <end position="571"/>
    </location>
</feature>
<evidence type="ECO:0000313" key="13">
    <source>
        <dbReference type="EMBL" id="KAK3606741.1"/>
    </source>
</evidence>
<dbReference type="PANTHER" id="PTHR22808:SF3">
    <property type="entry name" value="5-METHYLCYTOSINE RRNA METHYLTRANSFERASE NSUN4"/>
    <property type="match status" value="1"/>
</dbReference>
<dbReference type="GO" id="GO:0008173">
    <property type="term" value="F:RNA methyltransferase activity"/>
    <property type="evidence" value="ECO:0007669"/>
    <property type="project" value="InterPro"/>
</dbReference>
<feature type="binding site" evidence="11">
    <location>
        <begin position="374"/>
        <end position="380"/>
    </location>
    <ligand>
        <name>S-adenosyl-L-methionine</name>
        <dbReference type="ChEBI" id="CHEBI:59789"/>
    </ligand>
</feature>
<dbReference type="Proteomes" id="UP001195483">
    <property type="component" value="Unassembled WGS sequence"/>
</dbReference>
<reference evidence="13" key="2">
    <citation type="journal article" date="2021" name="Genome Biol. Evol.">
        <title>Developing a high-quality reference genome for a parasitic bivalve with doubly uniparental inheritance (Bivalvia: Unionida).</title>
        <authorList>
            <person name="Smith C.H."/>
        </authorList>
    </citation>
    <scope>NUCLEOTIDE SEQUENCE</scope>
    <source>
        <strain evidence="13">CHS0354</strain>
        <tissue evidence="13">Mantle</tissue>
    </source>
</reference>
<feature type="binding site" evidence="11">
    <location>
        <position position="443"/>
    </location>
    <ligand>
        <name>S-adenosyl-L-methionine</name>
        <dbReference type="ChEBI" id="CHEBI:59789"/>
    </ligand>
</feature>
<evidence type="ECO:0000256" key="8">
    <source>
        <dbReference type="ARBA" id="ARBA00023128"/>
    </source>
</evidence>
<comment type="caution">
    <text evidence="11">Lacks conserved residue(s) required for the propagation of feature annotation.</text>
</comment>
<dbReference type="InterPro" id="IPR023267">
    <property type="entry name" value="RCMT"/>
</dbReference>
<dbReference type="Pfam" id="PF01189">
    <property type="entry name" value="Methyltr_RsmB-F"/>
    <property type="match status" value="1"/>
</dbReference>
<dbReference type="PROSITE" id="PS51686">
    <property type="entry name" value="SAM_MT_RSMB_NOP"/>
    <property type="match status" value="1"/>
</dbReference>
<reference evidence="13" key="1">
    <citation type="journal article" date="2021" name="Genome Biol. Evol.">
        <title>A High-Quality Reference Genome for a Parasitic Bivalve with Doubly Uniparental Inheritance (Bivalvia: Unionida).</title>
        <authorList>
            <person name="Smith C.H."/>
        </authorList>
    </citation>
    <scope>NUCLEOTIDE SEQUENCE</scope>
    <source>
        <strain evidence="13">CHS0354</strain>
    </source>
</reference>
<comment type="subcellular location">
    <subcellularLocation>
        <location evidence="1">Mitochondrion</location>
    </subcellularLocation>
</comment>
<protein>
    <recommendedName>
        <fullName evidence="9">NOL1/NOP2/Sun domain family member 4</fullName>
    </recommendedName>
</protein>
<keyword evidence="7" id="KW-0809">Transit peptide</keyword>
<evidence type="ECO:0000256" key="11">
    <source>
        <dbReference type="PROSITE-ProRule" id="PRU01023"/>
    </source>
</evidence>
<keyword evidence="6 11" id="KW-0694">RNA-binding</keyword>
<dbReference type="EMBL" id="JAEAOA010002136">
    <property type="protein sequence ID" value="KAK3606741.1"/>
    <property type="molecule type" value="Genomic_DNA"/>
</dbReference>
<comment type="caution">
    <text evidence="13">The sequence shown here is derived from an EMBL/GenBank/DDBJ whole genome shotgun (WGS) entry which is preliminary data.</text>
</comment>
<evidence type="ECO:0000256" key="2">
    <source>
        <dbReference type="ARBA" id="ARBA00022552"/>
    </source>
</evidence>
<evidence type="ECO:0000313" key="14">
    <source>
        <dbReference type="Proteomes" id="UP001195483"/>
    </source>
</evidence>
<evidence type="ECO:0000256" key="1">
    <source>
        <dbReference type="ARBA" id="ARBA00004173"/>
    </source>
</evidence>
<evidence type="ECO:0000259" key="12">
    <source>
        <dbReference type="PROSITE" id="PS51686"/>
    </source>
</evidence>
<dbReference type="PANTHER" id="PTHR22808">
    <property type="entry name" value="NCL1 YEAST -RELATED NOL1/NOP2/FMU SUN DOMAIN-CONTAINING"/>
    <property type="match status" value="1"/>
</dbReference>
<keyword evidence="4 11" id="KW-0808">Transferase</keyword>
<comment type="similarity">
    <text evidence="11">Belongs to the class I-like SAM-binding methyltransferase superfamily. RsmB/NOP family.</text>
</comment>
<proteinExistence type="inferred from homology"/>
<keyword evidence="8" id="KW-0496">Mitochondrion</keyword>
<dbReference type="FunFam" id="3.40.50.150:FF:000055">
    <property type="entry name" value="5-methylcytosine rRNA methyltransferase NSUN4"/>
    <property type="match status" value="1"/>
</dbReference>
<evidence type="ECO:0000256" key="7">
    <source>
        <dbReference type="ARBA" id="ARBA00022946"/>
    </source>
</evidence>
<dbReference type="GO" id="GO:0003723">
    <property type="term" value="F:RNA binding"/>
    <property type="evidence" value="ECO:0007669"/>
    <property type="project" value="UniProtKB-UniRule"/>
</dbReference>
<accession>A0AAE0TAG8</accession>
<evidence type="ECO:0000256" key="10">
    <source>
        <dbReference type="ARBA" id="ARBA00049302"/>
    </source>
</evidence>
<dbReference type="GO" id="GO:0031167">
    <property type="term" value="P:rRNA methylation"/>
    <property type="evidence" value="ECO:0007669"/>
    <property type="project" value="TreeGrafter"/>
</dbReference>
<dbReference type="Gene3D" id="6.20.240.40">
    <property type="match status" value="1"/>
</dbReference>